<organism evidence="2 3">
    <name type="scientific">Haloechinothrix salitolerans</name>
    <dbReference type="NCBI Taxonomy" id="926830"/>
    <lineage>
        <taxon>Bacteria</taxon>
        <taxon>Bacillati</taxon>
        <taxon>Actinomycetota</taxon>
        <taxon>Actinomycetes</taxon>
        <taxon>Pseudonocardiales</taxon>
        <taxon>Pseudonocardiaceae</taxon>
        <taxon>Haloechinothrix</taxon>
    </lineage>
</organism>
<dbReference type="Proteomes" id="UP001596337">
    <property type="component" value="Unassembled WGS sequence"/>
</dbReference>
<evidence type="ECO:0000313" key="3">
    <source>
        <dbReference type="Proteomes" id="UP001596337"/>
    </source>
</evidence>
<gene>
    <name evidence="2" type="ORF">ACFQGD_23185</name>
</gene>
<protein>
    <submittedName>
        <fullName evidence="2">Uncharacterized protein</fullName>
    </submittedName>
</protein>
<dbReference type="EMBL" id="JBHSXX010000001">
    <property type="protein sequence ID" value="MFC6870051.1"/>
    <property type="molecule type" value="Genomic_DNA"/>
</dbReference>
<feature type="region of interest" description="Disordered" evidence="1">
    <location>
        <begin position="1"/>
        <end position="63"/>
    </location>
</feature>
<name>A0ABW2C4F3_9PSEU</name>
<evidence type="ECO:0000256" key="1">
    <source>
        <dbReference type="SAM" id="MobiDB-lite"/>
    </source>
</evidence>
<comment type="caution">
    <text evidence="2">The sequence shown here is derived from an EMBL/GenBank/DDBJ whole genome shotgun (WGS) entry which is preliminary data.</text>
</comment>
<sequence>MAPVLRVDTAGQQGVKQRRIAGPGVGLGVTSADAQSVSTSDTGTSPVPSNGSRESDTNLSTCTRAVPRSCGAIDSE</sequence>
<evidence type="ECO:0000313" key="2">
    <source>
        <dbReference type="EMBL" id="MFC6870051.1"/>
    </source>
</evidence>
<feature type="compositionally biased region" description="Polar residues" evidence="1">
    <location>
        <begin position="32"/>
        <end position="63"/>
    </location>
</feature>
<proteinExistence type="predicted"/>
<keyword evidence="3" id="KW-1185">Reference proteome</keyword>
<dbReference type="RefSeq" id="WP_345394147.1">
    <property type="nucleotide sequence ID" value="NZ_BAABLA010000021.1"/>
</dbReference>
<reference evidence="3" key="1">
    <citation type="journal article" date="2019" name="Int. J. Syst. Evol. Microbiol.">
        <title>The Global Catalogue of Microorganisms (GCM) 10K type strain sequencing project: providing services to taxonomists for standard genome sequencing and annotation.</title>
        <authorList>
            <consortium name="The Broad Institute Genomics Platform"/>
            <consortium name="The Broad Institute Genome Sequencing Center for Infectious Disease"/>
            <person name="Wu L."/>
            <person name="Ma J."/>
        </authorList>
    </citation>
    <scope>NUCLEOTIDE SEQUENCE [LARGE SCALE GENOMIC DNA]</scope>
    <source>
        <strain evidence="3">KCTC 32255</strain>
    </source>
</reference>
<accession>A0ABW2C4F3</accession>